<sequence length="165" mass="18326">MNGNALPLCPPGGYYLTSVYASLCLIQTQPEQLCRGTVTRRARDSLREWSRRRGNEGTQPLCQGQRCVRVVFRDCDCSTVETVLLSSTDTVDTLAQICALKFRVSDPSQYGVFLHQEGELRQLCPQDLAKQSGSGFSLTYQRCKSHKLNRGGTVDLGEIPEPNPL</sequence>
<dbReference type="InterPro" id="IPR000159">
    <property type="entry name" value="RA_dom"/>
</dbReference>
<keyword evidence="3" id="KW-1185">Reference proteome</keyword>
<dbReference type="EMBL" id="JAAWVQ010177718">
    <property type="protein sequence ID" value="MBN3288657.1"/>
    <property type="molecule type" value="Genomic_DNA"/>
</dbReference>
<feature type="domain" description="Ras-associating" evidence="1">
    <location>
        <begin position="65"/>
        <end position="125"/>
    </location>
</feature>
<gene>
    <name evidence="2" type="primary">Rin2_2</name>
    <name evidence="2" type="ORF">GTO93_0010406</name>
</gene>
<name>A0ABS2YPH8_POLSP</name>
<feature type="non-terminal residue" evidence="2">
    <location>
        <position position="1"/>
    </location>
</feature>
<protein>
    <submittedName>
        <fullName evidence="2">RIN2 protein</fullName>
    </submittedName>
</protein>
<dbReference type="Pfam" id="PF00788">
    <property type="entry name" value="RA"/>
    <property type="match status" value="1"/>
</dbReference>
<evidence type="ECO:0000259" key="1">
    <source>
        <dbReference type="Pfam" id="PF00788"/>
    </source>
</evidence>
<reference evidence="2" key="1">
    <citation type="journal article" date="2021" name="Cell">
        <title>Tracing the genetic footprints of vertebrate landing in non-teleost ray-finned fishes.</title>
        <authorList>
            <person name="Bi X."/>
            <person name="Wang K."/>
            <person name="Yang L."/>
            <person name="Pan H."/>
            <person name="Jiang H."/>
            <person name="Wei Q."/>
            <person name="Fang M."/>
            <person name="Yu H."/>
            <person name="Zhu C."/>
            <person name="Cai Y."/>
            <person name="He Y."/>
            <person name="Gan X."/>
            <person name="Zeng H."/>
            <person name="Yu D."/>
            <person name="Zhu Y."/>
            <person name="Jiang H."/>
            <person name="Qiu Q."/>
            <person name="Yang H."/>
            <person name="Zhang Y.E."/>
            <person name="Wang W."/>
            <person name="Zhu M."/>
            <person name="He S."/>
            <person name="Zhang G."/>
        </authorList>
    </citation>
    <scope>NUCLEOTIDE SEQUENCE</scope>
    <source>
        <strain evidence="2">Pddl_001</strain>
    </source>
</reference>
<evidence type="ECO:0000313" key="3">
    <source>
        <dbReference type="Proteomes" id="UP001166093"/>
    </source>
</evidence>
<accession>A0ABS2YPH8</accession>
<proteinExistence type="predicted"/>
<comment type="caution">
    <text evidence="2">The sequence shown here is derived from an EMBL/GenBank/DDBJ whole genome shotgun (WGS) entry which is preliminary data.</text>
</comment>
<evidence type="ECO:0000313" key="2">
    <source>
        <dbReference type="EMBL" id="MBN3288657.1"/>
    </source>
</evidence>
<dbReference type="Proteomes" id="UP001166093">
    <property type="component" value="Unassembled WGS sequence"/>
</dbReference>
<organism evidence="2 3">
    <name type="scientific">Polyodon spathula</name>
    <name type="common">North American paddlefish</name>
    <name type="synonym">Squalus spathula</name>
    <dbReference type="NCBI Taxonomy" id="7913"/>
    <lineage>
        <taxon>Eukaryota</taxon>
        <taxon>Metazoa</taxon>
        <taxon>Chordata</taxon>
        <taxon>Craniata</taxon>
        <taxon>Vertebrata</taxon>
        <taxon>Euteleostomi</taxon>
        <taxon>Actinopterygii</taxon>
        <taxon>Chondrostei</taxon>
        <taxon>Acipenseriformes</taxon>
        <taxon>Polyodontidae</taxon>
        <taxon>Polyodon</taxon>
    </lineage>
</organism>
<feature type="non-terminal residue" evidence="2">
    <location>
        <position position="165"/>
    </location>
</feature>